<dbReference type="Proteomes" id="UP000283616">
    <property type="component" value="Unassembled WGS sequence"/>
</dbReference>
<dbReference type="AlphaFoldDB" id="A0A415M0R1"/>
<keyword evidence="2" id="KW-0732">Signal</keyword>
<feature type="chain" id="PRO_5019571649" description="Lipoprotein" evidence="2">
    <location>
        <begin position="24"/>
        <end position="193"/>
    </location>
</feature>
<dbReference type="EMBL" id="QROV01000011">
    <property type="protein sequence ID" value="RHL59174.1"/>
    <property type="molecule type" value="Genomic_DNA"/>
</dbReference>
<evidence type="ECO:0000256" key="1">
    <source>
        <dbReference type="SAM" id="Coils"/>
    </source>
</evidence>
<evidence type="ECO:0008006" key="5">
    <source>
        <dbReference type="Google" id="ProtNLM"/>
    </source>
</evidence>
<organism evidence="3 4">
    <name type="scientific">Bacteroides thetaiotaomicron</name>
    <dbReference type="NCBI Taxonomy" id="818"/>
    <lineage>
        <taxon>Bacteria</taxon>
        <taxon>Pseudomonadati</taxon>
        <taxon>Bacteroidota</taxon>
        <taxon>Bacteroidia</taxon>
        <taxon>Bacteroidales</taxon>
        <taxon>Bacteroidaceae</taxon>
        <taxon>Bacteroides</taxon>
    </lineage>
</organism>
<evidence type="ECO:0000256" key="2">
    <source>
        <dbReference type="SAM" id="SignalP"/>
    </source>
</evidence>
<reference evidence="3 4" key="1">
    <citation type="submission" date="2018-08" db="EMBL/GenBank/DDBJ databases">
        <title>A genome reference for cultivated species of the human gut microbiota.</title>
        <authorList>
            <person name="Zou Y."/>
            <person name="Xue W."/>
            <person name="Luo G."/>
        </authorList>
    </citation>
    <scope>NUCLEOTIDE SEQUENCE [LARGE SCALE GENOMIC DNA]</scope>
    <source>
        <strain evidence="3 4">AF37-12</strain>
    </source>
</reference>
<feature type="signal peptide" evidence="2">
    <location>
        <begin position="1"/>
        <end position="23"/>
    </location>
</feature>
<dbReference type="PROSITE" id="PS51257">
    <property type="entry name" value="PROKAR_LIPOPROTEIN"/>
    <property type="match status" value="1"/>
</dbReference>
<accession>A0A415M0R1</accession>
<dbReference type="RefSeq" id="WP_118417587.1">
    <property type="nucleotide sequence ID" value="NZ_QROV01000011.1"/>
</dbReference>
<keyword evidence="1" id="KW-0175">Coiled coil</keyword>
<feature type="coiled-coil region" evidence="1">
    <location>
        <begin position="43"/>
        <end position="113"/>
    </location>
</feature>
<comment type="caution">
    <text evidence="3">The sequence shown here is derived from an EMBL/GenBank/DDBJ whole genome shotgun (WGS) entry which is preliminary data.</text>
</comment>
<protein>
    <recommendedName>
        <fullName evidence="5">Lipoprotein</fullName>
    </recommendedName>
</protein>
<sequence length="193" mass="20685">MRKRFLSVFLFGALLTASTGSFMSCKDYDDDIDGLSERIDANQKTLDDKAAALQAALDAAKQEVAQAQTAAAKAQESADKAAEAAAAAKEAVAQAKADAIAEAQRLVNELKSTVNGKVDQSVYDEKMSTIDATINTVNGKLNDLEDADVAIKLQIKALEDFKTAIDKLNLTTDFPQLKNDVEDLIENLGNLET</sequence>
<proteinExistence type="predicted"/>
<name>A0A415M0R1_BACT4</name>
<evidence type="ECO:0000313" key="3">
    <source>
        <dbReference type="EMBL" id="RHL59174.1"/>
    </source>
</evidence>
<evidence type="ECO:0000313" key="4">
    <source>
        <dbReference type="Proteomes" id="UP000283616"/>
    </source>
</evidence>
<gene>
    <name evidence="3" type="ORF">DW011_11320</name>
</gene>